<dbReference type="GO" id="GO:0000166">
    <property type="term" value="F:nucleotide binding"/>
    <property type="evidence" value="ECO:0007669"/>
    <property type="project" value="InterPro"/>
</dbReference>
<dbReference type="GO" id="GO:0003887">
    <property type="term" value="F:DNA-directed DNA polymerase activity"/>
    <property type="evidence" value="ECO:0007669"/>
    <property type="project" value="UniProtKB-KW"/>
</dbReference>
<dbReference type="InterPro" id="IPR043502">
    <property type="entry name" value="DNA/RNA_pol_sf"/>
</dbReference>
<evidence type="ECO:0000256" key="3">
    <source>
        <dbReference type="ARBA" id="ARBA00022695"/>
    </source>
</evidence>
<protein>
    <recommendedName>
        <fullName evidence="1">DNA-directed DNA polymerase</fullName>
        <ecNumber evidence="1">2.7.7.7</ecNumber>
    </recommendedName>
</protein>
<dbReference type="PANTHER" id="PTHR10322">
    <property type="entry name" value="DNA POLYMERASE CATALYTIC SUBUNIT"/>
    <property type="match status" value="1"/>
</dbReference>
<dbReference type="STRING" id="44941.A0A397U340"/>
<dbReference type="Proteomes" id="UP000266673">
    <property type="component" value="Unassembled WGS sequence"/>
</dbReference>
<evidence type="ECO:0000256" key="6">
    <source>
        <dbReference type="ARBA" id="ARBA00049244"/>
    </source>
</evidence>
<dbReference type="GO" id="GO:0003677">
    <property type="term" value="F:DNA binding"/>
    <property type="evidence" value="ECO:0007669"/>
    <property type="project" value="UniProtKB-KW"/>
</dbReference>
<keyword evidence="4" id="KW-0239">DNA-directed DNA polymerase</keyword>
<name>A0A397U340_9GLOM</name>
<comment type="caution">
    <text evidence="8">The sequence shown here is derived from an EMBL/GenBank/DDBJ whole genome shotgun (WGS) entry which is preliminary data.</text>
</comment>
<feature type="domain" description="DNA-directed DNA polymerase family B multifunctional" evidence="7">
    <location>
        <begin position="16"/>
        <end position="164"/>
    </location>
</feature>
<evidence type="ECO:0000256" key="2">
    <source>
        <dbReference type="ARBA" id="ARBA00022679"/>
    </source>
</evidence>
<dbReference type="EMBL" id="QKWP01002146">
    <property type="protein sequence ID" value="RIB04604.1"/>
    <property type="molecule type" value="Genomic_DNA"/>
</dbReference>
<dbReference type="AlphaFoldDB" id="A0A397U340"/>
<dbReference type="InterPro" id="IPR023211">
    <property type="entry name" value="DNA_pol_palm_dom_sf"/>
</dbReference>
<dbReference type="Gene3D" id="1.10.287.690">
    <property type="entry name" value="Helix hairpin bin"/>
    <property type="match status" value="1"/>
</dbReference>
<reference evidence="8 9" key="1">
    <citation type="submission" date="2018-06" db="EMBL/GenBank/DDBJ databases">
        <title>Comparative genomics reveals the genomic features of Rhizophagus irregularis, R. cerebriforme, R. diaphanum and Gigaspora rosea, and their symbiotic lifestyle signature.</title>
        <authorList>
            <person name="Morin E."/>
            <person name="San Clemente H."/>
            <person name="Chen E.C.H."/>
            <person name="De La Providencia I."/>
            <person name="Hainaut M."/>
            <person name="Kuo A."/>
            <person name="Kohler A."/>
            <person name="Murat C."/>
            <person name="Tang N."/>
            <person name="Roy S."/>
            <person name="Loubradou J."/>
            <person name="Henrissat B."/>
            <person name="Grigoriev I.V."/>
            <person name="Corradi N."/>
            <person name="Roux C."/>
            <person name="Martin F.M."/>
        </authorList>
    </citation>
    <scope>NUCLEOTIDE SEQUENCE [LARGE SCALE GENOMIC DNA]</scope>
    <source>
        <strain evidence="8 9">DAOM 194757</strain>
    </source>
</reference>
<dbReference type="OrthoDB" id="2487344at2759"/>
<sequence>MVFSMTCKGIIKIVSYKEAFVLEKKNSDKPVGVLDFASIYPNAIIEKNISTDTCVDINFTNPSLNVVTDNGNIYGKFISQKERIGLMPLMCKELLRQHDIAKNKIKLYKEDPVLLMYWSLLSNALKLVANSIYSAIGFIFSNLYMKLIASLITAYSHVTLRKVINYAA</sequence>
<keyword evidence="9" id="KW-1185">Reference proteome</keyword>
<dbReference type="Pfam" id="PF00136">
    <property type="entry name" value="DNA_pol_B"/>
    <property type="match status" value="1"/>
</dbReference>
<dbReference type="Gene3D" id="3.90.1600.10">
    <property type="entry name" value="Palm domain of DNA polymerase"/>
    <property type="match status" value="1"/>
</dbReference>
<keyword evidence="2" id="KW-0808">Transferase</keyword>
<dbReference type="InterPro" id="IPR050240">
    <property type="entry name" value="DNA_pol_type-B"/>
</dbReference>
<proteinExistence type="predicted"/>
<accession>A0A397U340</accession>
<evidence type="ECO:0000256" key="4">
    <source>
        <dbReference type="ARBA" id="ARBA00022932"/>
    </source>
</evidence>
<evidence type="ECO:0000256" key="1">
    <source>
        <dbReference type="ARBA" id="ARBA00012417"/>
    </source>
</evidence>
<keyword evidence="3" id="KW-0548">Nucleotidyltransferase</keyword>
<evidence type="ECO:0000313" key="9">
    <source>
        <dbReference type="Proteomes" id="UP000266673"/>
    </source>
</evidence>
<organism evidence="8 9">
    <name type="scientific">Gigaspora rosea</name>
    <dbReference type="NCBI Taxonomy" id="44941"/>
    <lineage>
        <taxon>Eukaryota</taxon>
        <taxon>Fungi</taxon>
        <taxon>Fungi incertae sedis</taxon>
        <taxon>Mucoromycota</taxon>
        <taxon>Glomeromycotina</taxon>
        <taxon>Glomeromycetes</taxon>
        <taxon>Diversisporales</taxon>
        <taxon>Gigasporaceae</taxon>
        <taxon>Gigaspora</taxon>
    </lineage>
</organism>
<dbReference type="InterPro" id="IPR006134">
    <property type="entry name" value="DNA-dir_DNA_pol_B_multi_dom"/>
</dbReference>
<dbReference type="SUPFAM" id="SSF56672">
    <property type="entry name" value="DNA/RNA polymerases"/>
    <property type="match status" value="1"/>
</dbReference>
<comment type="catalytic activity">
    <reaction evidence="6">
        <text>DNA(n) + a 2'-deoxyribonucleoside 5'-triphosphate = DNA(n+1) + diphosphate</text>
        <dbReference type="Rhea" id="RHEA:22508"/>
        <dbReference type="Rhea" id="RHEA-COMP:17339"/>
        <dbReference type="Rhea" id="RHEA-COMP:17340"/>
        <dbReference type="ChEBI" id="CHEBI:33019"/>
        <dbReference type="ChEBI" id="CHEBI:61560"/>
        <dbReference type="ChEBI" id="CHEBI:173112"/>
        <dbReference type="EC" id="2.7.7.7"/>
    </reaction>
</comment>
<gene>
    <name evidence="8" type="ORF">C2G38_2221923</name>
</gene>
<evidence type="ECO:0000259" key="7">
    <source>
        <dbReference type="Pfam" id="PF00136"/>
    </source>
</evidence>
<keyword evidence="5" id="KW-0238">DNA-binding</keyword>
<dbReference type="EC" id="2.7.7.7" evidence="1"/>
<dbReference type="GO" id="GO:0006261">
    <property type="term" value="P:DNA-templated DNA replication"/>
    <property type="evidence" value="ECO:0007669"/>
    <property type="project" value="TreeGrafter"/>
</dbReference>
<evidence type="ECO:0000313" key="8">
    <source>
        <dbReference type="EMBL" id="RIB04604.1"/>
    </source>
</evidence>
<dbReference type="PANTHER" id="PTHR10322:SF23">
    <property type="entry name" value="DNA POLYMERASE DELTA CATALYTIC SUBUNIT"/>
    <property type="match status" value="1"/>
</dbReference>
<evidence type="ECO:0000256" key="5">
    <source>
        <dbReference type="ARBA" id="ARBA00023125"/>
    </source>
</evidence>